<dbReference type="SUPFAM" id="SSF69765">
    <property type="entry name" value="IpsF-like"/>
    <property type="match status" value="1"/>
</dbReference>
<comment type="catalytic activity">
    <reaction evidence="1 8 9">
        <text>4-CDP-2-C-methyl-D-erythritol 2-phosphate = 2-C-methyl-D-erythritol 2,4-cyclic diphosphate + CMP</text>
        <dbReference type="Rhea" id="RHEA:23864"/>
        <dbReference type="ChEBI" id="CHEBI:57919"/>
        <dbReference type="ChEBI" id="CHEBI:58483"/>
        <dbReference type="ChEBI" id="CHEBI:60377"/>
        <dbReference type="EC" id="4.6.1.12"/>
    </reaction>
</comment>
<evidence type="ECO:0000256" key="7">
    <source>
        <dbReference type="ARBA" id="ARBA00023239"/>
    </source>
</evidence>
<dbReference type="InterPro" id="IPR036571">
    <property type="entry name" value="MECDP_synthase_sf"/>
</dbReference>
<dbReference type="PANTHER" id="PTHR43181:SF1">
    <property type="entry name" value="2-C-METHYL-D-ERYTHRITOL 2,4-CYCLODIPHOSPHATE SYNTHASE, CHLOROPLASTIC"/>
    <property type="match status" value="1"/>
</dbReference>
<dbReference type="PROSITE" id="PS01350">
    <property type="entry name" value="ISPF"/>
    <property type="match status" value="1"/>
</dbReference>
<feature type="binding site" evidence="8">
    <location>
        <begin position="61"/>
        <end position="65"/>
    </location>
    <ligand>
        <name>4-CDP-2-C-methyl-D-erythritol 2-phosphate</name>
        <dbReference type="ChEBI" id="CHEBI:57919"/>
    </ligand>
</feature>
<name>A0A3E3E0C7_9FIRM</name>
<comment type="similarity">
    <text evidence="3 8 9">Belongs to the IspF family.</text>
</comment>
<keyword evidence="5 8" id="KW-0479">Metal-binding</keyword>
<keyword evidence="6 8" id="KW-0414">Isoprene biosynthesis</keyword>
<evidence type="ECO:0000256" key="6">
    <source>
        <dbReference type="ARBA" id="ARBA00023229"/>
    </source>
</evidence>
<evidence type="ECO:0000256" key="8">
    <source>
        <dbReference type="HAMAP-Rule" id="MF_00107"/>
    </source>
</evidence>
<dbReference type="GO" id="GO:0019288">
    <property type="term" value="P:isopentenyl diphosphate biosynthetic process, methylerythritol 4-phosphate pathway"/>
    <property type="evidence" value="ECO:0007669"/>
    <property type="project" value="UniProtKB-UniRule"/>
</dbReference>
<feature type="binding site" evidence="8">
    <location>
        <position position="10"/>
    </location>
    <ligand>
        <name>a divalent metal cation</name>
        <dbReference type="ChEBI" id="CHEBI:60240"/>
    </ligand>
</feature>
<keyword evidence="7 8" id="KW-0456">Lyase</keyword>
<feature type="binding site" evidence="8">
    <location>
        <position position="8"/>
    </location>
    <ligand>
        <name>a divalent metal cation</name>
        <dbReference type="ChEBI" id="CHEBI:60240"/>
    </ligand>
</feature>
<dbReference type="EMBL" id="QUSM01000002">
    <property type="protein sequence ID" value="RGD74990.1"/>
    <property type="molecule type" value="Genomic_DNA"/>
</dbReference>
<dbReference type="InterPro" id="IPR020555">
    <property type="entry name" value="MECDP_synthase_CS"/>
</dbReference>
<feature type="site" description="Transition state stabilizer" evidence="8">
    <location>
        <position position="34"/>
    </location>
</feature>
<evidence type="ECO:0000313" key="12">
    <source>
        <dbReference type="Proteomes" id="UP000261212"/>
    </source>
</evidence>
<dbReference type="FunFam" id="3.30.1330.50:FF:000001">
    <property type="entry name" value="2-C-methyl-D-erythritol 2,4-cyclodiphosphate synthase"/>
    <property type="match status" value="1"/>
</dbReference>
<feature type="binding site" evidence="8">
    <location>
        <begin position="8"/>
        <end position="10"/>
    </location>
    <ligand>
        <name>4-CDP-2-C-methyl-D-erythritol 2-phosphate</name>
        <dbReference type="ChEBI" id="CHEBI:57919"/>
    </ligand>
</feature>
<dbReference type="NCBIfam" id="TIGR00151">
    <property type="entry name" value="ispF"/>
    <property type="match status" value="1"/>
</dbReference>
<feature type="binding site" evidence="8">
    <location>
        <begin position="34"/>
        <end position="35"/>
    </location>
    <ligand>
        <name>4-CDP-2-C-methyl-D-erythritol 2-phosphate</name>
        <dbReference type="ChEBI" id="CHEBI:57919"/>
    </ligand>
</feature>
<dbReference type="InterPro" id="IPR003526">
    <property type="entry name" value="MECDP_synthase"/>
</dbReference>
<comment type="cofactor">
    <cofactor evidence="8">
        <name>a divalent metal cation</name>
        <dbReference type="ChEBI" id="CHEBI:60240"/>
    </cofactor>
    <text evidence="8">Binds 1 divalent metal cation per subunit.</text>
</comment>
<feature type="site" description="Transition state stabilizer" evidence="8">
    <location>
        <position position="133"/>
    </location>
</feature>
<proteinExistence type="inferred from homology"/>
<evidence type="ECO:0000313" key="11">
    <source>
        <dbReference type="EMBL" id="RGD74990.1"/>
    </source>
</evidence>
<protein>
    <recommendedName>
        <fullName evidence="4 8">2-C-methyl-D-erythritol 2,4-cyclodiphosphate synthase</fullName>
        <shortName evidence="8">MECDP-synthase</shortName>
        <shortName evidence="8">MECPP-synthase</shortName>
        <shortName evidence="8">MECPS</shortName>
        <ecNumber evidence="4 8">4.6.1.12</ecNumber>
    </recommendedName>
</protein>
<dbReference type="GO" id="GO:0016114">
    <property type="term" value="P:terpenoid biosynthetic process"/>
    <property type="evidence" value="ECO:0007669"/>
    <property type="project" value="InterPro"/>
</dbReference>
<feature type="binding site" evidence="8">
    <location>
        <position position="142"/>
    </location>
    <ligand>
        <name>4-CDP-2-C-methyl-D-erythritol 2-phosphate</name>
        <dbReference type="ChEBI" id="CHEBI:57919"/>
    </ligand>
</feature>
<dbReference type="PANTHER" id="PTHR43181">
    <property type="entry name" value="2-C-METHYL-D-ERYTHRITOL 2,4-CYCLODIPHOSPHATE SYNTHASE, CHLOROPLASTIC"/>
    <property type="match status" value="1"/>
</dbReference>
<comment type="function">
    <text evidence="8">Involved in the biosynthesis of isopentenyl diphosphate (IPP) and dimethylallyl diphosphate (DMAPP), two major building blocks of isoprenoid compounds. Catalyzes the conversion of 4-diphosphocytidyl-2-C-methyl-D-erythritol 2-phosphate (CDP-ME2P) to 2-C-methyl-D-erythritol 2,4-cyclodiphosphate (ME-CPP) with a corresponding release of cytidine 5-monophosphate (CMP).</text>
</comment>
<feature type="binding site" evidence="8">
    <location>
        <begin position="132"/>
        <end position="135"/>
    </location>
    <ligand>
        <name>4-CDP-2-C-methyl-D-erythritol 2-phosphate</name>
        <dbReference type="ChEBI" id="CHEBI:57919"/>
    </ligand>
</feature>
<evidence type="ECO:0000259" key="10">
    <source>
        <dbReference type="Pfam" id="PF02542"/>
    </source>
</evidence>
<dbReference type="GO" id="GO:0008685">
    <property type="term" value="F:2-C-methyl-D-erythritol 2,4-cyclodiphosphate synthase activity"/>
    <property type="evidence" value="ECO:0007669"/>
    <property type="project" value="UniProtKB-UniRule"/>
</dbReference>
<gene>
    <name evidence="8" type="primary">ispF</name>
    <name evidence="11" type="ORF">DW687_01325</name>
</gene>
<dbReference type="UniPathway" id="UPA00056">
    <property type="reaction ID" value="UER00095"/>
</dbReference>
<evidence type="ECO:0000256" key="2">
    <source>
        <dbReference type="ARBA" id="ARBA00004709"/>
    </source>
</evidence>
<dbReference type="Pfam" id="PF02542">
    <property type="entry name" value="YgbB"/>
    <property type="match status" value="1"/>
</dbReference>
<dbReference type="Proteomes" id="UP000261212">
    <property type="component" value="Unassembled WGS sequence"/>
</dbReference>
<feature type="domain" description="2-C-methyl-D-erythritol 2,4-cyclodiphosphate synthase" evidence="10">
    <location>
        <begin position="1"/>
        <end position="154"/>
    </location>
</feature>
<comment type="pathway">
    <text evidence="2 8">Isoprenoid biosynthesis; isopentenyl diphosphate biosynthesis via DXP pathway; isopentenyl diphosphate from 1-deoxy-D-xylulose 5-phosphate: step 4/6.</text>
</comment>
<dbReference type="AlphaFoldDB" id="A0A3E3E0C7"/>
<dbReference type="GO" id="GO:0046872">
    <property type="term" value="F:metal ion binding"/>
    <property type="evidence" value="ECO:0007669"/>
    <property type="project" value="UniProtKB-KW"/>
</dbReference>
<dbReference type="RefSeq" id="WP_117531081.1">
    <property type="nucleotide sequence ID" value="NZ_QUSM01000002.1"/>
</dbReference>
<comment type="caution">
    <text evidence="8">Lacks conserved residue(s) required for the propagation of feature annotation.</text>
</comment>
<evidence type="ECO:0000256" key="3">
    <source>
        <dbReference type="ARBA" id="ARBA00008480"/>
    </source>
</evidence>
<comment type="subunit">
    <text evidence="8">Homotrimer.</text>
</comment>
<feature type="binding site" evidence="8">
    <location>
        <position position="42"/>
    </location>
    <ligand>
        <name>a divalent metal cation</name>
        <dbReference type="ChEBI" id="CHEBI:60240"/>
    </ligand>
</feature>
<sequence length="158" mass="17500">MRIGFGYDVHRLGKNEDLILAGEKIDYLEGLIGHSDADVLVHALMDSILGALALGDIGKHFPDTDDRYKGISSMLLLKEVCNLIAKEGYELNNADVTLVMQAPKIAPYIDKMRENISFIMNTPVKNISIKATTEEKLGFSGRKEGIKAYSVCLLKEKE</sequence>
<feature type="binding site" evidence="8">
    <location>
        <begin position="56"/>
        <end position="58"/>
    </location>
    <ligand>
        <name>4-CDP-2-C-methyl-D-erythritol 2-phosphate</name>
        <dbReference type="ChEBI" id="CHEBI:57919"/>
    </ligand>
</feature>
<dbReference type="EC" id="4.6.1.12" evidence="4 8"/>
<evidence type="ECO:0000256" key="4">
    <source>
        <dbReference type="ARBA" id="ARBA00012579"/>
    </source>
</evidence>
<dbReference type="HAMAP" id="MF_00107">
    <property type="entry name" value="IspF"/>
    <property type="match status" value="1"/>
</dbReference>
<evidence type="ECO:0000256" key="1">
    <source>
        <dbReference type="ARBA" id="ARBA00000200"/>
    </source>
</evidence>
<evidence type="ECO:0000256" key="5">
    <source>
        <dbReference type="ARBA" id="ARBA00022723"/>
    </source>
</evidence>
<comment type="caution">
    <text evidence="11">The sequence shown here is derived from an EMBL/GenBank/DDBJ whole genome shotgun (WGS) entry which is preliminary data.</text>
</comment>
<dbReference type="Gene3D" id="3.30.1330.50">
    <property type="entry name" value="2-C-methyl-D-erythritol 2,4-cyclodiphosphate synthase"/>
    <property type="match status" value="1"/>
</dbReference>
<accession>A0A3E3E0C7</accession>
<feature type="binding site" evidence="8">
    <location>
        <position position="139"/>
    </location>
    <ligand>
        <name>4-CDP-2-C-methyl-D-erythritol 2-phosphate</name>
        <dbReference type="ChEBI" id="CHEBI:57919"/>
    </ligand>
</feature>
<evidence type="ECO:0000256" key="9">
    <source>
        <dbReference type="RuleBase" id="RU004395"/>
    </source>
</evidence>
<organism evidence="11 12">
    <name type="scientific">Anaerofustis stercorihominis</name>
    <dbReference type="NCBI Taxonomy" id="214853"/>
    <lineage>
        <taxon>Bacteria</taxon>
        <taxon>Bacillati</taxon>
        <taxon>Bacillota</taxon>
        <taxon>Clostridia</taxon>
        <taxon>Eubacteriales</taxon>
        <taxon>Eubacteriaceae</taxon>
        <taxon>Anaerofustis</taxon>
    </lineage>
</organism>
<reference evidence="11 12" key="1">
    <citation type="submission" date="2018-08" db="EMBL/GenBank/DDBJ databases">
        <title>A genome reference for cultivated species of the human gut microbiota.</title>
        <authorList>
            <person name="Zou Y."/>
            <person name="Xue W."/>
            <person name="Luo G."/>
        </authorList>
    </citation>
    <scope>NUCLEOTIDE SEQUENCE [LARGE SCALE GENOMIC DNA]</scope>
    <source>
        <strain evidence="11 12">AM25-6</strain>
    </source>
</reference>
<dbReference type="CDD" id="cd00554">
    <property type="entry name" value="MECDP_synthase"/>
    <property type="match status" value="1"/>
</dbReference>